<dbReference type="EC" id="2.3.1.-" evidence="4"/>
<reference evidence="4 5" key="1">
    <citation type="submission" date="2023-10" db="EMBL/GenBank/DDBJ databases">
        <title>Hymenobacter endophyticus sp. nov., an isolate from the leaf tissues of wheat.</title>
        <authorList>
            <person name="Dai Y."/>
        </authorList>
    </citation>
    <scope>NUCLEOTIDE SEQUENCE [LARGE SCALE GENOMIC DNA]</scope>
    <source>
        <strain evidence="4 5">ZK17L-C2</strain>
    </source>
</reference>
<evidence type="ECO:0000256" key="2">
    <source>
        <dbReference type="ARBA" id="ARBA00023315"/>
    </source>
</evidence>
<dbReference type="CDD" id="cd04301">
    <property type="entry name" value="NAT_SF"/>
    <property type="match status" value="1"/>
</dbReference>
<proteinExistence type="predicted"/>
<dbReference type="InterPro" id="IPR000182">
    <property type="entry name" value="GNAT_dom"/>
</dbReference>
<feature type="domain" description="N-acetyltransferase" evidence="3">
    <location>
        <begin position="1"/>
        <end position="157"/>
    </location>
</feature>
<protein>
    <submittedName>
        <fullName evidence="4">GNAT family N-acetyltransferase</fullName>
        <ecNumber evidence="4">2.3.1.-</ecNumber>
    </submittedName>
</protein>
<keyword evidence="5" id="KW-1185">Reference proteome</keyword>
<dbReference type="Proteomes" id="UP001250698">
    <property type="component" value="Unassembled WGS sequence"/>
</dbReference>
<evidence type="ECO:0000313" key="5">
    <source>
        <dbReference type="Proteomes" id="UP001250698"/>
    </source>
</evidence>
<dbReference type="PANTHER" id="PTHR43877">
    <property type="entry name" value="AMINOALKYLPHOSPHONATE N-ACETYLTRANSFERASE-RELATED-RELATED"/>
    <property type="match status" value="1"/>
</dbReference>
<dbReference type="InterPro" id="IPR050832">
    <property type="entry name" value="Bact_Acetyltransf"/>
</dbReference>
<gene>
    <name evidence="4" type="ORF">ROI90_18075</name>
</gene>
<comment type="caution">
    <text evidence="4">The sequence shown here is derived from an EMBL/GenBank/DDBJ whole genome shotgun (WGS) entry which is preliminary data.</text>
</comment>
<dbReference type="EMBL" id="JAWDJT010000014">
    <property type="protein sequence ID" value="MDU0372321.1"/>
    <property type="molecule type" value="Genomic_DNA"/>
</dbReference>
<evidence type="ECO:0000259" key="3">
    <source>
        <dbReference type="PROSITE" id="PS51186"/>
    </source>
</evidence>
<accession>A0ABU3TLR0</accession>
<name>A0ABU3TLR0_9BACT</name>
<evidence type="ECO:0000256" key="1">
    <source>
        <dbReference type="ARBA" id="ARBA00022679"/>
    </source>
</evidence>
<keyword evidence="1 4" id="KW-0808">Transferase</keyword>
<organism evidence="4 5">
    <name type="scientific">Hymenobacter endophyticus</name>
    <dbReference type="NCBI Taxonomy" id="3076335"/>
    <lineage>
        <taxon>Bacteria</taxon>
        <taxon>Pseudomonadati</taxon>
        <taxon>Bacteroidota</taxon>
        <taxon>Cytophagia</taxon>
        <taxon>Cytophagales</taxon>
        <taxon>Hymenobacteraceae</taxon>
        <taxon>Hymenobacter</taxon>
    </lineage>
</organism>
<evidence type="ECO:0000313" key="4">
    <source>
        <dbReference type="EMBL" id="MDU0372321.1"/>
    </source>
</evidence>
<dbReference type="InterPro" id="IPR016181">
    <property type="entry name" value="Acyl_CoA_acyltransferase"/>
</dbReference>
<sequence length="187" mass="19930">MKLQPLTAAHWPEVRAIYEQGIATGNATFTTAAPTWEDWDLSHLPHSRLVAVDAGYGHTGQVLGWAALSPVSSRCVYGGVAEVSVYVAGAARGRGVGRQLLAALVADSEANGIWTLQAGIFPENTTSVSIHAGEGFREVGRRERIGQLHGVWRDTLLLERRSAVVGVLPTPTSPINESELSSTHVNA</sequence>
<dbReference type="GO" id="GO:0016746">
    <property type="term" value="F:acyltransferase activity"/>
    <property type="evidence" value="ECO:0007669"/>
    <property type="project" value="UniProtKB-KW"/>
</dbReference>
<dbReference type="RefSeq" id="WP_243520620.1">
    <property type="nucleotide sequence ID" value="NZ_JAWDJT010000014.1"/>
</dbReference>
<keyword evidence="2 4" id="KW-0012">Acyltransferase</keyword>
<dbReference type="Pfam" id="PF00583">
    <property type="entry name" value="Acetyltransf_1"/>
    <property type="match status" value="1"/>
</dbReference>
<dbReference type="Gene3D" id="3.40.630.30">
    <property type="match status" value="1"/>
</dbReference>
<dbReference type="PROSITE" id="PS51186">
    <property type="entry name" value="GNAT"/>
    <property type="match status" value="1"/>
</dbReference>
<dbReference type="SUPFAM" id="SSF55729">
    <property type="entry name" value="Acyl-CoA N-acyltransferases (Nat)"/>
    <property type="match status" value="1"/>
</dbReference>